<gene>
    <name evidence="2" type="ORF">ESY86_10150</name>
</gene>
<dbReference type="Proteomes" id="UP000321578">
    <property type="component" value="Unassembled WGS sequence"/>
</dbReference>
<dbReference type="AlphaFoldDB" id="A0A5C6ZGS1"/>
<dbReference type="SUPFAM" id="SSF53756">
    <property type="entry name" value="UDP-Glycosyltransferase/glycogen phosphorylase"/>
    <property type="match status" value="1"/>
</dbReference>
<comment type="caution">
    <text evidence="2">The sequence shown here is derived from an EMBL/GenBank/DDBJ whole genome shotgun (WGS) entry which is preliminary data.</text>
</comment>
<dbReference type="InterPro" id="IPR055259">
    <property type="entry name" value="YkvP/CgeB_Glyco_trans-like"/>
</dbReference>
<sequence length="379" mass="43398">MKVLLVGEYNRSHKFIKEGLVALGHEALVVGLSDGFKKVDVDLEIKHKYSGWFLKKTRTALFKIFKIDLYSNSVKNQILKLKPKLSGYDIVQFISESSFICQPETEKAIFDLLNSWNGKSFLLSCGTDYPSVQYAMEKKFKYSILTPFFENRLAESNFSLGLKYITPAFKALHDHIYNQIDGVISSDLDYYIPLKDHPKHLGMIPHAINTDQIPFSELKIKDKIVIFHGINRNNYYKKGNDVFEAALELIKAKHSEKIEIIRVESVPYATYIKAFDAAHILLDQVFSYDQGYNALEAMAKGKVVFSGAEHEWLEYYGVPEDSIVINALPDAEAIAKKLEWLILNPEELLNISKNAREFVRKEHGHVTCAQQYLDKWQGS</sequence>
<dbReference type="RefSeq" id="WP_147086474.1">
    <property type="nucleotide sequence ID" value="NZ_VORM01000007.1"/>
</dbReference>
<evidence type="ECO:0000313" key="3">
    <source>
        <dbReference type="Proteomes" id="UP000321578"/>
    </source>
</evidence>
<dbReference type="Pfam" id="PF13524">
    <property type="entry name" value="Glyco_trans_1_2"/>
    <property type="match status" value="1"/>
</dbReference>
<dbReference type="EMBL" id="VORO01000009">
    <property type="protein sequence ID" value="TXD89120.1"/>
    <property type="molecule type" value="Genomic_DNA"/>
</dbReference>
<evidence type="ECO:0000313" key="2">
    <source>
        <dbReference type="EMBL" id="TXD89120.1"/>
    </source>
</evidence>
<protein>
    <submittedName>
        <fullName evidence="2">Glycosyltransferase</fullName>
    </submittedName>
</protein>
<organism evidence="2 3">
    <name type="scientific">Subsaximicrobium wynnwilliamsii</name>
    <dbReference type="NCBI Taxonomy" id="291179"/>
    <lineage>
        <taxon>Bacteria</taxon>
        <taxon>Pseudomonadati</taxon>
        <taxon>Bacteroidota</taxon>
        <taxon>Flavobacteriia</taxon>
        <taxon>Flavobacteriales</taxon>
        <taxon>Flavobacteriaceae</taxon>
        <taxon>Subsaximicrobium</taxon>
    </lineage>
</organism>
<keyword evidence="2" id="KW-0808">Transferase</keyword>
<dbReference type="Gene3D" id="3.40.50.2000">
    <property type="entry name" value="Glycogen Phosphorylase B"/>
    <property type="match status" value="1"/>
</dbReference>
<dbReference type="OrthoDB" id="6638088at2"/>
<proteinExistence type="predicted"/>
<reference evidence="2 3" key="1">
    <citation type="submission" date="2019-08" db="EMBL/GenBank/DDBJ databases">
        <title>Genomes of Subsaximicrobium wynnwilliamsii strains.</title>
        <authorList>
            <person name="Bowman J.P."/>
        </authorList>
    </citation>
    <scope>NUCLEOTIDE SEQUENCE [LARGE SCALE GENOMIC DNA]</scope>
    <source>
        <strain evidence="2 3">2-80-2</strain>
    </source>
</reference>
<feature type="domain" description="Spore protein YkvP/CgeB glycosyl transferase-like" evidence="1">
    <location>
        <begin position="259"/>
        <end position="374"/>
    </location>
</feature>
<evidence type="ECO:0000259" key="1">
    <source>
        <dbReference type="Pfam" id="PF13524"/>
    </source>
</evidence>
<dbReference type="GO" id="GO:0016740">
    <property type="term" value="F:transferase activity"/>
    <property type="evidence" value="ECO:0007669"/>
    <property type="project" value="UniProtKB-KW"/>
</dbReference>
<accession>A0A5C6ZGS1</accession>
<name>A0A5C6ZGS1_9FLAO</name>
<keyword evidence="3" id="KW-1185">Reference proteome</keyword>